<organism evidence="2 3">
    <name type="scientific">Emydomyces testavorans</name>
    <dbReference type="NCBI Taxonomy" id="2070801"/>
    <lineage>
        <taxon>Eukaryota</taxon>
        <taxon>Fungi</taxon>
        <taxon>Dikarya</taxon>
        <taxon>Ascomycota</taxon>
        <taxon>Pezizomycotina</taxon>
        <taxon>Eurotiomycetes</taxon>
        <taxon>Eurotiomycetidae</taxon>
        <taxon>Onygenales</taxon>
        <taxon>Nannizziopsiaceae</taxon>
        <taxon>Emydomyces</taxon>
    </lineage>
</organism>
<gene>
    <name evidence="2" type="ORF">PRK78_001205</name>
</gene>
<evidence type="ECO:0000313" key="3">
    <source>
        <dbReference type="Proteomes" id="UP001219355"/>
    </source>
</evidence>
<feature type="compositionally biased region" description="Basic and acidic residues" evidence="1">
    <location>
        <begin position="24"/>
        <end position="33"/>
    </location>
</feature>
<evidence type="ECO:0000313" key="2">
    <source>
        <dbReference type="EMBL" id="WEW55772.1"/>
    </source>
</evidence>
<dbReference type="EMBL" id="CP120627">
    <property type="protein sequence ID" value="WEW55772.1"/>
    <property type="molecule type" value="Genomic_DNA"/>
</dbReference>
<reference evidence="2" key="1">
    <citation type="submission" date="2023-03" db="EMBL/GenBank/DDBJ databases">
        <title>Emydomyces testavorans Genome Sequence.</title>
        <authorList>
            <person name="Hoyer L."/>
        </authorList>
    </citation>
    <scope>NUCLEOTIDE SEQUENCE</scope>
    <source>
        <strain evidence="2">16-2883</strain>
    </source>
</reference>
<dbReference type="AlphaFoldDB" id="A0AAF0DCB3"/>
<keyword evidence="3" id="KW-1185">Reference proteome</keyword>
<sequence length="77" mass="8471">MDSGQYSAENKELPPRTGTLSSSQERKSKHIDADSVSACPDGYLRLIESCMHIHESPKVESNRAQREISASLALVRA</sequence>
<accession>A0AAF0DCB3</accession>
<name>A0AAF0DCB3_9EURO</name>
<protein>
    <submittedName>
        <fullName evidence="2">Uncharacterized protein</fullName>
    </submittedName>
</protein>
<proteinExistence type="predicted"/>
<dbReference type="Proteomes" id="UP001219355">
    <property type="component" value="Chromosome 1"/>
</dbReference>
<evidence type="ECO:0000256" key="1">
    <source>
        <dbReference type="SAM" id="MobiDB-lite"/>
    </source>
</evidence>
<feature type="region of interest" description="Disordered" evidence="1">
    <location>
        <begin position="1"/>
        <end position="36"/>
    </location>
</feature>